<protein>
    <submittedName>
        <fullName evidence="3">Uncharacterized protein</fullName>
    </submittedName>
</protein>
<keyword evidence="2" id="KW-0472">Membrane</keyword>
<accession>A0A8T2TPL8</accession>
<keyword evidence="1" id="KW-0175">Coiled coil</keyword>
<feature type="transmembrane region" description="Helical" evidence="2">
    <location>
        <begin position="283"/>
        <end position="305"/>
    </location>
</feature>
<gene>
    <name evidence="3" type="ORF">KP509_12G011100</name>
</gene>
<dbReference type="OMA" id="CISACMF"/>
<evidence type="ECO:0000256" key="1">
    <source>
        <dbReference type="SAM" id="Coils"/>
    </source>
</evidence>
<name>A0A8T2TPL8_CERRI</name>
<dbReference type="OrthoDB" id="1937632at2759"/>
<dbReference type="EMBL" id="CM035417">
    <property type="protein sequence ID" value="KAH7422509.1"/>
    <property type="molecule type" value="Genomic_DNA"/>
</dbReference>
<reference evidence="3" key="1">
    <citation type="submission" date="2021-08" db="EMBL/GenBank/DDBJ databases">
        <title>WGS assembly of Ceratopteris richardii.</title>
        <authorList>
            <person name="Marchant D.B."/>
            <person name="Chen G."/>
            <person name="Jenkins J."/>
            <person name="Shu S."/>
            <person name="Leebens-Mack J."/>
            <person name="Grimwood J."/>
            <person name="Schmutz J."/>
            <person name="Soltis P."/>
            <person name="Soltis D."/>
            <person name="Chen Z.-H."/>
        </authorList>
    </citation>
    <scope>NUCLEOTIDE SEQUENCE</scope>
    <source>
        <strain evidence="3">Whitten #5841</strain>
        <tissue evidence="3">Leaf</tissue>
    </source>
</reference>
<organism evidence="3 4">
    <name type="scientific">Ceratopteris richardii</name>
    <name type="common">Triangle waterfern</name>
    <dbReference type="NCBI Taxonomy" id="49495"/>
    <lineage>
        <taxon>Eukaryota</taxon>
        <taxon>Viridiplantae</taxon>
        <taxon>Streptophyta</taxon>
        <taxon>Embryophyta</taxon>
        <taxon>Tracheophyta</taxon>
        <taxon>Polypodiopsida</taxon>
        <taxon>Polypodiidae</taxon>
        <taxon>Polypodiales</taxon>
        <taxon>Pteridineae</taxon>
        <taxon>Pteridaceae</taxon>
        <taxon>Parkerioideae</taxon>
        <taxon>Ceratopteris</taxon>
    </lineage>
</organism>
<keyword evidence="4" id="KW-1185">Reference proteome</keyword>
<dbReference type="PANTHER" id="PTHR36073:SF1">
    <property type="entry name" value="OS01G0962100 PROTEIN"/>
    <property type="match status" value="1"/>
</dbReference>
<feature type="coiled-coil region" evidence="1">
    <location>
        <begin position="89"/>
        <end position="162"/>
    </location>
</feature>
<evidence type="ECO:0000256" key="2">
    <source>
        <dbReference type="SAM" id="Phobius"/>
    </source>
</evidence>
<keyword evidence="2" id="KW-0812">Transmembrane</keyword>
<dbReference type="AlphaFoldDB" id="A0A8T2TPL8"/>
<feature type="transmembrane region" description="Helical" evidence="2">
    <location>
        <begin position="317"/>
        <end position="342"/>
    </location>
</feature>
<sequence>MMGPFFNRILKQQFNIVSEASVFLKLVVWEGFMSFINYLIQPWRSLFWFCFNIYVCLWTEMGSLTVKILMLPLRIYDMIQKEETWSWQLEVEMRRIQFLQNEYEKRSRELEGELELLSDECKRYGELLEKAEHEKRIALKNLKVLQSRVVNLEDENSRLKAQEETIFKGLRERSSLVPQQRGKGAYKCNTGSHVGELKLLGRNDRECLNVQASHALLNDVTEKHMRSQSPYQHDRVVSVNGSTYITDGLKHETWEVAISSSIFSIFLTIVVGTIVWQSQDPCIPLVMAVFMVVCMSLKTVAQFLLSIHKGPGFDAVALLSFNWFILGTLVHPVLPMIAQFLVPVMAKFGQWLLRVMGITHTVDSIQGGD</sequence>
<evidence type="ECO:0000313" key="4">
    <source>
        <dbReference type="Proteomes" id="UP000825935"/>
    </source>
</evidence>
<keyword evidence="2" id="KW-1133">Transmembrane helix</keyword>
<evidence type="ECO:0000313" key="3">
    <source>
        <dbReference type="EMBL" id="KAH7422509.1"/>
    </source>
</evidence>
<dbReference type="PANTHER" id="PTHR36073">
    <property type="match status" value="1"/>
</dbReference>
<feature type="transmembrane region" description="Helical" evidence="2">
    <location>
        <begin position="256"/>
        <end position="277"/>
    </location>
</feature>
<comment type="caution">
    <text evidence="3">The sequence shown here is derived from an EMBL/GenBank/DDBJ whole genome shotgun (WGS) entry which is preliminary data.</text>
</comment>
<dbReference type="Proteomes" id="UP000825935">
    <property type="component" value="Chromosome 12"/>
</dbReference>
<proteinExistence type="predicted"/>